<evidence type="ECO:0000256" key="1">
    <source>
        <dbReference type="ARBA" id="ARBA00022490"/>
    </source>
</evidence>
<dbReference type="OrthoDB" id="9808773at2"/>
<accession>H6L1N6</accession>
<keyword evidence="1 6" id="KW-0963">Cytoplasm</keyword>
<keyword evidence="4 6" id="KW-0808">Transferase</keyword>
<comment type="subcellular location">
    <subcellularLocation>
        <location evidence="6">Cytoplasm</location>
    </subcellularLocation>
</comment>
<dbReference type="AlphaFoldDB" id="H6L1N6"/>
<dbReference type="HOGENOM" id="CLU_065341_2_2_10"/>
<feature type="binding site" evidence="6">
    <location>
        <position position="76"/>
    </location>
    <ligand>
        <name>S-adenosyl-L-methionine</name>
        <dbReference type="ChEBI" id="CHEBI:59789"/>
    </ligand>
</feature>
<dbReference type="STRING" id="984262.SGRA_1949"/>
<dbReference type="EMBL" id="CP002831">
    <property type="protein sequence ID" value="AFC24680.1"/>
    <property type="molecule type" value="Genomic_DNA"/>
</dbReference>
<reference evidence="7 8" key="1">
    <citation type="journal article" date="2012" name="Stand. Genomic Sci.">
        <title>Complete genome sequencing and analysis of Saprospira grandis str. Lewin, a predatory marine bacterium.</title>
        <authorList>
            <person name="Saw J.H."/>
            <person name="Yuryev A."/>
            <person name="Kanbe M."/>
            <person name="Hou S."/>
            <person name="Young A.G."/>
            <person name="Aizawa S."/>
            <person name="Alam M."/>
        </authorList>
    </citation>
    <scope>NUCLEOTIDE SEQUENCE [LARGE SCALE GENOMIC DNA]</scope>
    <source>
        <strain evidence="7 8">Lewin</strain>
    </source>
</reference>
<feature type="binding site" evidence="6">
    <location>
        <begin position="122"/>
        <end position="123"/>
    </location>
    <ligand>
        <name>S-adenosyl-L-methionine</name>
        <dbReference type="ChEBI" id="CHEBI:59789"/>
    </ligand>
</feature>
<evidence type="ECO:0000256" key="5">
    <source>
        <dbReference type="ARBA" id="ARBA00022691"/>
    </source>
</evidence>
<evidence type="ECO:0000256" key="3">
    <source>
        <dbReference type="ARBA" id="ARBA00022603"/>
    </source>
</evidence>
<comment type="caution">
    <text evidence="6">Lacks conserved residue(s) required for the propagation of feature annotation.</text>
</comment>
<proteinExistence type="inferred from homology"/>
<sequence>MERIQHYFPNLSAQQLEQFAQLDALYREWNAQINVISRKDIDNLYIHHVLHSLALDKVMPLKAGAQVLDLGCGGGFPGIPLAILYPETNFMLVDSIAKKIKVVTEVSQALGLKNVKAEAGRVEKLKQRFDFVVTRAVAKAPKLAAWTRKLVKAKGNHSFPNGIWAYKGLTNMQEELNSLGPDYYGEIFPMKEFFEEEFFETKCLAYIQAP</sequence>
<dbReference type="InterPro" id="IPR029063">
    <property type="entry name" value="SAM-dependent_MTases_sf"/>
</dbReference>
<protein>
    <recommendedName>
        <fullName evidence="6">Ribosomal RNA small subunit methyltransferase G</fullName>
        <ecNumber evidence="6">2.1.1.-</ecNumber>
    </recommendedName>
    <alternativeName>
        <fullName evidence="6">16S rRNA 7-methylguanosine methyltransferase</fullName>
        <shortName evidence="6">16S rRNA m7G methyltransferase</shortName>
    </alternativeName>
</protein>
<gene>
    <name evidence="7" type="primary">gidB</name>
    <name evidence="6" type="synonym">rsmG</name>
    <name evidence="7" type="ordered locus">SGRA_1949</name>
</gene>
<dbReference type="eggNOG" id="COG0357">
    <property type="taxonomic scope" value="Bacteria"/>
</dbReference>
<evidence type="ECO:0000256" key="4">
    <source>
        <dbReference type="ARBA" id="ARBA00022679"/>
    </source>
</evidence>
<dbReference type="PANTHER" id="PTHR31760">
    <property type="entry name" value="S-ADENOSYL-L-METHIONINE-DEPENDENT METHYLTRANSFERASES SUPERFAMILY PROTEIN"/>
    <property type="match status" value="1"/>
</dbReference>
<keyword evidence="5 6" id="KW-0949">S-adenosyl-L-methionine</keyword>
<comment type="similarity">
    <text evidence="6">Belongs to the methyltransferase superfamily. RNA methyltransferase RsmG family.</text>
</comment>
<dbReference type="RefSeq" id="WP_015692303.1">
    <property type="nucleotide sequence ID" value="NC_016940.1"/>
</dbReference>
<feature type="binding site" evidence="6">
    <location>
        <position position="135"/>
    </location>
    <ligand>
        <name>S-adenosyl-L-methionine</name>
        <dbReference type="ChEBI" id="CHEBI:59789"/>
    </ligand>
</feature>
<keyword evidence="8" id="KW-1185">Reference proteome</keyword>
<organism evidence="7 8">
    <name type="scientific">Saprospira grandis (strain Lewin)</name>
    <dbReference type="NCBI Taxonomy" id="984262"/>
    <lineage>
        <taxon>Bacteria</taxon>
        <taxon>Pseudomonadati</taxon>
        <taxon>Bacteroidota</taxon>
        <taxon>Saprospiria</taxon>
        <taxon>Saprospirales</taxon>
        <taxon>Saprospiraceae</taxon>
        <taxon>Saprospira</taxon>
    </lineage>
</organism>
<dbReference type="HAMAP" id="MF_00074">
    <property type="entry name" value="16SrRNA_methyltr_G"/>
    <property type="match status" value="1"/>
</dbReference>
<dbReference type="PIRSF" id="PIRSF003078">
    <property type="entry name" value="GidB"/>
    <property type="match status" value="1"/>
</dbReference>
<dbReference type="GO" id="GO:0070043">
    <property type="term" value="F:rRNA (guanine-N7-)-methyltransferase activity"/>
    <property type="evidence" value="ECO:0007669"/>
    <property type="project" value="UniProtKB-UniRule"/>
</dbReference>
<name>H6L1N6_SAPGL</name>
<dbReference type="EC" id="2.1.1.-" evidence="6"/>
<dbReference type="Proteomes" id="UP000007519">
    <property type="component" value="Chromosome"/>
</dbReference>
<keyword evidence="2 6" id="KW-0698">rRNA processing</keyword>
<dbReference type="CDD" id="cd02440">
    <property type="entry name" value="AdoMet_MTases"/>
    <property type="match status" value="1"/>
</dbReference>
<comment type="function">
    <text evidence="6">Specifically methylates the N7 position of a guanine in 16S rRNA.</text>
</comment>
<dbReference type="PANTHER" id="PTHR31760:SF0">
    <property type="entry name" value="S-ADENOSYL-L-METHIONINE-DEPENDENT METHYLTRANSFERASES SUPERFAMILY PROTEIN"/>
    <property type="match status" value="1"/>
</dbReference>
<dbReference type="Pfam" id="PF02527">
    <property type="entry name" value="GidB"/>
    <property type="match status" value="1"/>
</dbReference>
<dbReference type="GO" id="GO:0005829">
    <property type="term" value="C:cytosol"/>
    <property type="evidence" value="ECO:0007669"/>
    <property type="project" value="TreeGrafter"/>
</dbReference>
<dbReference type="InterPro" id="IPR003682">
    <property type="entry name" value="rRNA_ssu_MeTfrase_G"/>
</dbReference>
<dbReference type="NCBIfam" id="TIGR00138">
    <property type="entry name" value="rsmG_gidB"/>
    <property type="match status" value="1"/>
</dbReference>
<dbReference type="KEGG" id="sgn:SGRA_1949"/>
<dbReference type="SUPFAM" id="SSF53335">
    <property type="entry name" value="S-adenosyl-L-methionine-dependent methyltransferases"/>
    <property type="match status" value="1"/>
</dbReference>
<evidence type="ECO:0000313" key="7">
    <source>
        <dbReference type="EMBL" id="AFC24680.1"/>
    </source>
</evidence>
<evidence type="ECO:0000313" key="8">
    <source>
        <dbReference type="Proteomes" id="UP000007519"/>
    </source>
</evidence>
<keyword evidence="3 6" id="KW-0489">Methyltransferase</keyword>
<feature type="binding site" evidence="6">
    <location>
        <position position="71"/>
    </location>
    <ligand>
        <name>S-adenosyl-L-methionine</name>
        <dbReference type="ChEBI" id="CHEBI:59789"/>
    </ligand>
</feature>
<evidence type="ECO:0000256" key="6">
    <source>
        <dbReference type="HAMAP-Rule" id="MF_00074"/>
    </source>
</evidence>
<evidence type="ECO:0000256" key="2">
    <source>
        <dbReference type="ARBA" id="ARBA00022552"/>
    </source>
</evidence>
<dbReference type="Gene3D" id="3.40.50.150">
    <property type="entry name" value="Vaccinia Virus protein VP39"/>
    <property type="match status" value="1"/>
</dbReference>